<dbReference type="GO" id="GO:0046872">
    <property type="term" value="F:metal ion binding"/>
    <property type="evidence" value="ECO:0007669"/>
    <property type="project" value="UniProtKB-KW"/>
</dbReference>
<sequence>MESVRTAFDDHLARADETAAVALVLELLASGVSAEDVLLGLIAPAQAAVGEHWVTNEWSVAQEHAATHVSNRAVSALAAATAVPDHPLGSVVVACPDGEWHTLPAHIVAEVLRLRGFTVRFLGAGVPTAHLISYLHQNGSDLIVLSCMLAVRLPRVYHTIEACRLARVPVMVGGAGFGPDGIWARALGADLYARTAVDAADLLVGQWPPPLSGEPALDHLADGEYTQLVSRRGELLRHLADHLRRHFPPMGRCADDRYEAAVEDLGFLVDFLAAGVFVDDPRVFTDFLLFLAGVLAHRGIPPAGLDLAVQALCEPLSDLPRALTHLAAGRGRLERAGHTWADA</sequence>
<dbReference type="GO" id="GO:0031419">
    <property type="term" value="F:cobalamin binding"/>
    <property type="evidence" value="ECO:0007669"/>
    <property type="project" value="InterPro"/>
</dbReference>
<dbReference type="InterPro" id="IPR036724">
    <property type="entry name" value="Cobalamin-bd_sf"/>
</dbReference>
<reference evidence="5" key="2">
    <citation type="journal article" date="2020" name="Microbiol. Resour. Announc.">
        <title>Antarctic desert soil bacteria exhibit high novel natural product potential, evaluated through long-read genome sequencing and comparative genomics.</title>
        <authorList>
            <person name="Benaud N."/>
            <person name="Edwards R.J."/>
            <person name="Amos T.G."/>
            <person name="D'Agostino P.M."/>
            <person name="Gutierrez-Chavez C."/>
            <person name="Montgomery K."/>
            <person name="Nicetic I."/>
            <person name="Ferrari B.C."/>
        </authorList>
    </citation>
    <scope>NUCLEOTIDE SEQUENCE</scope>
    <source>
        <strain evidence="5">NBSH44</strain>
    </source>
</reference>
<dbReference type="EMBL" id="CP045702">
    <property type="protein sequence ID" value="QNE79564.1"/>
    <property type="molecule type" value="Genomic_DNA"/>
</dbReference>
<dbReference type="InterPro" id="IPR050554">
    <property type="entry name" value="Met_Synthase/Corrinoid"/>
</dbReference>
<dbReference type="GO" id="GO:0046653">
    <property type="term" value="P:tetrahydrofolate metabolic process"/>
    <property type="evidence" value="ECO:0007669"/>
    <property type="project" value="TreeGrafter"/>
</dbReference>
<dbReference type="Proteomes" id="UP000515307">
    <property type="component" value="Chromosome"/>
</dbReference>
<name>A0A7G7BW49_9ACTN</name>
<dbReference type="Pfam" id="PF02310">
    <property type="entry name" value="B12-binding"/>
    <property type="match status" value="1"/>
</dbReference>
<dbReference type="Gene3D" id="1.10.1240.10">
    <property type="entry name" value="Methionine synthase domain"/>
    <property type="match status" value="1"/>
</dbReference>
<dbReference type="Gene3D" id="3.40.50.280">
    <property type="entry name" value="Cobalamin-binding domain"/>
    <property type="match status" value="1"/>
</dbReference>
<dbReference type="InterPro" id="IPR006158">
    <property type="entry name" value="Cobalamin-bd"/>
</dbReference>
<dbReference type="Pfam" id="PF02607">
    <property type="entry name" value="B12-binding_2"/>
    <property type="match status" value="1"/>
</dbReference>
<dbReference type="KEGG" id="sfiy:F0344_00100"/>
<protein>
    <submittedName>
        <fullName evidence="5">Cobalamin-binding protein</fullName>
    </submittedName>
</protein>
<dbReference type="GO" id="GO:0008705">
    <property type="term" value="F:methionine synthase activity"/>
    <property type="evidence" value="ECO:0007669"/>
    <property type="project" value="TreeGrafter"/>
</dbReference>
<dbReference type="GO" id="GO:0005829">
    <property type="term" value="C:cytosol"/>
    <property type="evidence" value="ECO:0007669"/>
    <property type="project" value="TreeGrafter"/>
</dbReference>
<dbReference type="GO" id="GO:0050667">
    <property type="term" value="P:homocysteine metabolic process"/>
    <property type="evidence" value="ECO:0007669"/>
    <property type="project" value="TreeGrafter"/>
</dbReference>
<evidence type="ECO:0000256" key="1">
    <source>
        <dbReference type="ARBA" id="ARBA00022723"/>
    </source>
</evidence>
<feature type="domain" description="B12-binding" evidence="3">
    <location>
        <begin position="88"/>
        <end position="214"/>
    </location>
</feature>
<keyword evidence="2" id="KW-0170">Cobalt</keyword>
<evidence type="ECO:0000313" key="6">
    <source>
        <dbReference type="Proteomes" id="UP000515307"/>
    </source>
</evidence>
<dbReference type="AlphaFoldDB" id="A0A7G7BW49"/>
<evidence type="ECO:0000313" key="5">
    <source>
        <dbReference type="EMBL" id="QNE79564.1"/>
    </source>
</evidence>
<evidence type="ECO:0000313" key="4">
    <source>
        <dbReference type="EMBL" id="QNE78988.1"/>
    </source>
</evidence>
<reference evidence="6" key="1">
    <citation type="submission" date="2019-10" db="EMBL/GenBank/DDBJ databases">
        <title>Antimicrobial potential of Antarctic Bacteria.</title>
        <authorList>
            <person name="Benaud N."/>
            <person name="Edwards R.J."/>
            <person name="Ferrari B.C."/>
        </authorList>
    </citation>
    <scope>NUCLEOTIDE SEQUENCE [LARGE SCALE GENOMIC DNA]</scope>
    <source>
        <strain evidence="6">NBSH44</strain>
    </source>
</reference>
<dbReference type="KEGG" id="sfiy:F0344_34260"/>
<dbReference type="EMBL" id="CP045702">
    <property type="protein sequence ID" value="QNE78988.1"/>
    <property type="molecule type" value="Genomic_DNA"/>
</dbReference>
<keyword evidence="6" id="KW-1185">Reference proteome</keyword>
<evidence type="ECO:0000259" key="3">
    <source>
        <dbReference type="PROSITE" id="PS51332"/>
    </source>
</evidence>
<organism evidence="5 6">
    <name type="scientific">Streptomyces finlayi</name>
    <dbReference type="NCBI Taxonomy" id="67296"/>
    <lineage>
        <taxon>Bacteria</taxon>
        <taxon>Bacillati</taxon>
        <taxon>Actinomycetota</taxon>
        <taxon>Actinomycetes</taxon>
        <taxon>Kitasatosporales</taxon>
        <taxon>Streptomycetaceae</taxon>
        <taxon>Streptomyces</taxon>
    </lineage>
</organism>
<proteinExistence type="predicted"/>
<dbReference type="SUPFAM" id="SSF52242">
    <property type="entry name" value="Cobalamin (vitamin B12)-binding domain"/>
    <property type="match status" value="1"/>
</dbReference>
<dbReference type="InterPro" id="IPR036594">
    <property type="entry name" value="Meth_synthase_dom"/>
</dbReference>
<gene>
    <name evidence="4" type="ORF">F0344_00100</name>
    <name evidence="5" type="ORF">F0344_34260</name>
</gene>
<dbReference type="PANTHER" id="PTHR45833">
    <property type="entry name" value="METHIONINE SYNTHASE"/>
    <property type="match status" value="1"/>
</dbReference>
<keyword evidence="1" id="KW-0479">Metal-binding</keyword>
<evidence type="ECO:0000256" key="2">
    <source>
        <dbReference type="ARBA" id="ARBA00023285"/>
    </source>
</evidence>
<dbReference type="InterPro" id="IPR003759">
    <property type="entry name" value="Cbl-bd_cap"/>
</dbReference>
<dbReference type="PROSITE" id="PS51332">
    <property type="entry name" value="B12_BINDING"/>
    <property type="match status" value="1"/>
</dbReference>
<accession>A0A7G7BW49</accession>
<dbReference type="PANTHER" id="PTHR45833:SF1">
    <property type="entry name" value="METHIONINE SYNTHASE"/>
    <property type="match status" value="1"/>
</dbReference>